<name>A0AA88MJ90_TACVA</name>
<dbReference type="EMBL" id="JAVHJS010000014">
    <property type="protein sequence ID" value="KAK2836658.1"/>
    <property type="molecule type" value="Genomic_DNA"/>
</dbReference>
<evidence type="ECO:0000313" key="2">
    <source>
        <dbReference type="Proteomes" id="UP001187315"/>
    </source>
</evidence>
<sequence>MNLCTLEWKNSSEPGVQWGSLEFFHSNVHRIELDRIKEGGTDYSRSLRFYKQILECRENNEMLQCVDVYKLEWNRRAVRNT</sequence>
<protein>
    <submittedName>
        <fullName evidence="1">Uncharacterized protein</fullName>
    </submittedName>
</protein>
<organism evidence="1 2">
    <name type="scientific">Tachysurus vachellii</name>
    <name type="common">Darkbarbel catfish</name>
    <name type="synonym">Pelteobagrus vachellii</name>
    <dbReference type="NCBI Taxonomy" id="175792"/>
    <lineage>
        <taxon>Eukaryota</taxon>
        <taxon>Metazoa</taxon>
        <taxon>Chordata</taxon>
        <taxon>Craniata</taxon>
        <taxon>Vertebrata</taxon>
        <taxon>Euteleostomi</taxon>
        <taxon>Actinopterygii</taxon>
        <taxon>Neopterygii</taxon>
        <taxon>Teleostei</taxon>
        <taxon>Ostariophysi</taxon>
        <taxon>Siluriformes</taxon>
        <taxon>Bagridae</taxon>
        <taxon>Tachysurus</taxon>
    </lineage>
</organism>
<comment type="caution">
    <text evidence="1">The sequence shown here is derived from an EMBL/GenBank/DDBJ whole genome shotgun (WGS) entry which is preliminary data.</text>
</comment>
<evidence type="ECO:0000313" key="1">
    <source>
        <dbReference type="EMBL" id="KAK2836658.1"/>
    </source>
</evidence>
<proteinExistence type="predicted"/>
<keyword evidence="2" id="KW-1185">Reference proteome</keyword>
<dbReference type="AlphaFoldDB" id="A0AA88MJ90"/>
<reference evidence="1" key="1">
    <citation type="submission" date="2023-08" db="EMBL/GenBank/DDBJ databases">
        <title>Pelteobagrus vachellii genome.</title>
        <authorList>
            <person name="Liu H."/>
        </authorList>
    </citation>
    <scope>NUCLEOTIDE SEQUENCE</scope>
    <source>
        <strain evidence="1">PRFRI_2022a</strain>
        <tissue evidence="1">Muscle</tissue>
    </source>
</reference>
<accession>A0AA88MJ90</accession>
<gene>
    <name evidence="1" type="ORF">Q7C36_014527</name>
</gene>
<dbReference type="Proteomes" id="UP001187315">
    <property type="component" value="Unassembled WGS sequence"/>
</dbReference>